<evidence type="ECO:0000313" key="6">
    <source>
        <dbReference type="Proteomes" id="UP000433577"/>
    </source>
</evidence>
<dbReference type="PANTHER" id="PTHR43537">
    <property type="entry name" value="TRANSCRIPTIONAL REGULATOR, GNTR FAMILY"/>
    <property type="match status" value="1"/>
</dbReference>
<evidence type="ECO:0000256" key="3">
    <source>
        <dbReference type="ARBA" id="ARBA00023163"/>
    </source>
</evidence>
<dbReference type="RefSeq" id="WP_158952402.1">
    <property type="nucleotide sequence ID" value="NZ_CP046914.1"/>
</dbReference>
<evidence type="ECO:0000259" key="4">
    <source>
        <dbReference type="PROSITE" id="PS50949"/>
    </source>
</evidence>
<keyword evidence="1" id="KW-0805">Transcription regulation</keyword>
<feature type="domain" description="HTH gntR-type" evidence="4">
    <location>
        <begin position="10"/>
        <end position="77"/>
    </location>
</feature>
<dbReference type="GO" id="GO:0003700">
    <property type="term" value="F:DNA-binding transcription factor activity"/>
    <property type="evidence" value="ECO:0007669"/>
    <property type="project" value="InterPro"/>
</dbReference>
<dbReference type="InterPro" id="IPR008920">
    <property type="entry name" value="TF_FadR/GntR_C"/>
</dbReference>
<evidence type="ECO:0000256" key="1">
    <source>
        <dbReference type="ARBA" id="ARBA00023015"/>
    </source>
</evidence>
<dbReference type="OrthoDB" id="8680240at2"/>
<proteinExistence type="predicted"/>
<name>A0A7Z2GL32_9BURK</name>
<dbReference type="Pfam" id="PF00392">
    <property type="entry name" value="GntR"/>
    <property type="match status" value="1"/>
</dbReference>
<reference evidence="5 6" key="1">
    <citation type="submission" date="2019-12" db="EMBL/GenBank/DDBJ databases">
        <title>Paraburkholderia acidiphila 7Q-K02 sp. nov and Paraburkholderia acidisoli DHF22 sp. nov., two strains isolated from forest soil.</title>
        <authorList>
            <person name="Gao Z."/>
            <person name="Qiu L."/>
        </authorList>
    </citation>
    <scope>NUCLEOTIDE SEQUENCE [LARGE SCALE GENOMIC DNA]</scope>
    <source>
        <strain evidence="5 6">DHF22</strain>
    </source>
</reference>
<keyword evidence="2" id="KW-0238">DNA-binding</keyword>
<gene>
    <name evidence="5" type="ORF">FAZ98_16580</name>
</gene>
<dbReference type="PANTHER" id="PTHR43537:SF52">
    <property type="entry name" value="FATTY ACID METABOLISM REGULATOR PROTEIN"/>
    <property type="match status" value="1"/>
</dbReference>
<dbReference type="CDD" id="cd07377">
    <property type="entry name" value="WHTH_GntR"/>
    <property type="match status" value="1"/>
</dbReference>
<dbReference type="InterPro" id="IPR000524">
    <property type="entry name" value="Tscrpt_reg_HTH_GntR"/>
</dbReference>
<dbReference type="InterPro" id="IPR036390">
    <property type="entry name" value="WH_DNA-bd_sf"/>
</dbReference>
<dbReference type="GO" id="GO:0003677">
    <property type="term" value="F:DNA binding"/>
    <property type="evidence" value="ECO:0007669"/>
    <property type="project" value="UniProtKB-KW"/>
</dbReference>
<dbReference type="EMBL" id="CP046914">
    <property type="protein sequence ID" value="QGZ63409.1"/>
    <property type="molecule type" value="Genomic_DNA"/>
</dbReference>
<dbReference type="SUPFAM" id="SSF48008">
    <property type="entry name" value="GntR ligand-binding domain-like"/>
    <property type="match status" value="1"/>
</dbReference>
<dbReference type="PROSITE" id="PS50949">
    <property type="entry name" value="HTH_GNTR"/>
    <property type="match status" value="1"/>
</dbReference>
<dbReference type="Gene3D" id="1.10.10.10">
    <property type="entry name" value="Winged helix-like DNA-binding domain superfamily/Winged helix DNA-binding domain"/>
    <property type="match status" value="1"/>
</dbReference>
<dbReference type="AlphaFoldDB" id="A0A7Z2GL32"/>
<sequence>MQKIAGINKKALGHQAADWIRNAIAAGSLAPGTRLTEIGLAEQIGLSRSTVRSAMERLSGEGLLVQHPYSGWEVMSLTTKDAEDLYALRSTLEALAARLAAEHLDDSGRDALQTSLATLHAAVASGDREAIAQADLDVHTLIVELSGNTRLGNHYAQVADLARVYIRWTNTMHAGSLERMLSDHSELVARIIARDASAAEQLAFEHVSRSGKLLVQAMNGAPEFSINYD</sequence>
<protein>
    <submittedName>
        <fullName evidence="5">FCD domain-containing protein</fullName>
    </submittedName>
</protein>
<dbReference type="SMART" id="SM00895">
    <property type="entry name" value="FCD"/>
    <property type="match status" value="1"/>
</dbReference>
<keyword evidence="6" id="KW-1185">Reference proteome</keyword>
<dbReference type="InterPro" id="IPR011711">
    <property type="entry name" value="GntR_C"/>
</dbReference>
<dbReference type="Gene3D" id="1.20.120.530">
    <property type="entry name" value="GntR ligand-binding domain-like"/>
    <property type="match status" value="1"/>
</dbReference>
<dbReference type="KEGG" id="pacs:FAZ98_16580"/>
<evidence type="ECO:0000313" key="5">
    <source>
        <dbReference type="EMBL" id="QGZ63409.1"/>
    </source>
</evidence>
<accession>A0A7Z2GL32</accession>
<keyword evidence="3" id="KW-0804">Transcription</keyword>
<evidence type="ECO:0000256" key="2">
    <source>
        <dbReference type="ARBA" id="ARBA00023125"/>
    </source>
</evidence>
<dbReference type="PRINTS" id="PR00035">
    <property type="entry name" value="HTHGNTR"/>
</dbReference>
<organism evidence="5 6">
    <name type="scientific">Paraburkholderia acidisoli</name>
    <dbReference type="NCBI Taxonomy" id="2571748"/>
    <lineage>
        <taxon>Bacteria</taxon>
        <taxon>Pseudomonadati</taxon>
        <taxon>Pseudomonadota</taxon>
        <taxon>Betaproteobacteria</taxon>
        <taxon>Burkholderiales</taxon>
        <taxon>Burkholderiaceae</taxon>
        <taxon>Paraburkholderia</taxon>
    </lineage>
</organism>
<dbReference type="InterPro" id="IPR036388">
    <property type="entry name" value="WH-like_DNA-bd_sf"/>
</dbReference>
<dbReference type="Pfam" id="PF07729">
    <property type="entry name" value="FCD"/>
    <property type="match status" value="1"/>
</dbReference>
<dbReference type="SUPFAM" id="SSF46785">
    <property type="entry name" value="Winged helix' DNA-binding domain"/>
    <property type="match status" value="1"/>
</dbReference>
<dbReference type="Proteomes" id="UP000433577">
    <property type="component" value="Chromosome 2"/>
</dbReference>
<dbReference type="SMART" id="SM00345">
    <property type="entry name" value="HTH_GNTR"/>
    <property type="match status" value="1"/>
</dbReference>